<dbReference type="STRING" id="1071383.J7S3J1"/>
<reference evidence="5 6" key="1">
    <citation type="journal article" date="2011" name="Proc. Natl. Acad. Sci. U.S.A.">
        <title>Evolutionary erosion of yeast sex chromosomes by mating-type switching accidents.</title>
        <authorList>
            <person name="Gordon J.L."/>
            <person name="Armisen D."/>
            <person name="Proux-Wera E."/>
            <person name="Oheigeartaigh S.S."/>
            <person name="Byrne K.P."/>
            <person name="Wolfe K.H."/>
        </authorList>
    </citation>
    <scope>NUCLEOTIDE SEQUENCE [LARGE SCALE GENOMIC DNA]</scope>
    <source>
        <strain evidence="6">ATCC MYA-139 / BCRC 22969 / CBS 8797 / CCRC 22969 / KCTC 17520 / NBRC 10181 / NCYC 3082</strain>
    </source>
</reference>
<dbReference type="Gene3D" id="3.30.70.250">
    <property type="entry name" value="Malonyl-CoA ACP transacylase, ACP-binding"/>
    <property type="match status" value="1"/>
</dbReference>
<dbReference type="GO" id="GO:0006633">
    <property type="term" value="P:fatty acid biosynthetic process"/>
    <property type="evidence" value="ECO:0007669"/>
    <property type="project" value="TreeGrafter"/>
</dbReference>
<reference evidence="6" key="2">
    <citation type="submission" date="2012-08" db="EMBL/GenBank/DDBJ databases">
        <title>Genome sequence of Kazachstania naganishii.</title>
        <authorList>
            <person name="Gordon J.L."/>
            <person name="Armisen D."/>
            <person name="Proux-Wera E."/>
            <person name="OhEigeartaigh S.S."/>
            <person name="Byrne K.P."/>
            <person name="Wolfe K.H."/>
        </authorList>
    </citation>
    <scope>NUCLEOTIDE SEQUENCE [LARGE SCALE GENOMIC DNA]</scope>
    <source>
        <strain evidence="6">ATCC MYA-139 / BCRC 22969 / CBS 8797 / CCRC 22969 / KCTC 17520 / NBRC 10181 / NCYC 3082</strain>
    </source>
</reference>
<evidence type="ECO:0000313" key="5">
    <source>
        <dbReference type="EMBL" id="CCK68001.1"/>
    </source>
</evidence>
<dbReference type="EMBL" id="HE978314">
    <property type="protein sequence ID" value="CCK68001.1"/>
    <property type="molecule type" value="Genomic_DNA"/>
</dbReference>
<dbReference type="OMA" id="LRPIQEP"/>
<gene>
    <name evidence="5" type="primary">KNAG0A03130</name>
    <name evidence="5" type="ordered locus">KNAG_0A03130</name>
</gene>
<accession>J7S3J1</accession>
<dbReference type="GO" id="GO:0004314">
    <property type="term" value="F:[acyl-carrier-protein] S-malonyltransferase activity"/>
    <property type="evidence" value="ECO:0007669"/>
    <property type="project" value="UniProtKB-EC"/>
</dbReference>
<keyword evidence="3" id="KW-0012">Acyltransferase</keyword>
<dbReference type="InterPro" id="IPR050858">
    <property type="entry name" value="Mal-CoA-ACP_Trans/PKS_FabD"/>
</dbReference>
<sequence>MKLLTFPGQGTPISVPVFKALLRNKAKEFDRIVADNGPKTRELIDFVVRNQASPGSIAVCSNLFYQLYSILNSRTRGGALRDHKSPYLLLGHSLGELTCLSVNGLFTLKDLFDIANYRNELMVKYTEKYLIAHKMNHSTKFEMWALSSPRATNLPLQINHVTTLPQCHGAHSLDTQTSTRSNNVSSQGVIEDLEKLRIECQSRFPALRITELTNPNNVAFHNSTVLRPIQEPLYDYIWDVLKLNHQNTTTQLQYPIVSNLDGRLSHLVHHAIERFVRCSSTTVQFTYCYDTINQLSGQIDGGAVCMGPGNVIYNLIRRNCNIDAHEYSTLATVDQYQNTIAEGGASTQG</sequence>
<evidence type="ECO:0000256" key="4">
    <source>
        <dbReference type="ARBA" id="ARBA00048462"/>
    </source>
</evidence>
<dbReference type="InterPro" id="IPR016035">
    <property type="entry name" value="Acyl_Trfase/lysoPLipase"/>
</dbReference>
<dbReference type="RefSeq" id="XP_022462247.1">
    <property type="nucleotide sequence ID" value="XM_022607453.1"/>
</dbReference>
<dbReference type="PANTHER" id="PTHR42681">
    <property type="entry name" value="MALONYL-COA-ACYL CARRIER PROTEIN TRANSACYLASE, MITOCHONDRIAL"/>
    <property type="match status" value="1"/>
</dbReference>
<dbReference type="AlphaFoldDB" id="J7S3J1"/>
<protein>
    <recommendedName>
        <fullName evidence="1">[acyl-carrier-protein] S-malonyltransferase</fullName>
        <ecNumber evidence="1">2.3.1.39</ecNumber>
    </recommendedName>
</protein>
<dbReference type="EC" id="2.3.1.39" evidence="1"/>
<evidence type="ECO:0000313" key="6">
    <source>
        <dbReference type="Proteomes" id="UP000006310"/>
    </source>
</evidence>
<dbReference type="PANTHER" id="PTHR42681:SF1">
    <property type="entry name" value="MALONYL-COA-ACYL CARRIER PROTEIN TRANSACYLASE, MITOCHONDRIAL"/>
    <property type="match status" value="1"/>
</dbReference>
<name>J7S3J1_HUIN7</name>
<proteinExistence type="predicted"/>
<dbReference type="KEGG" id="kng:KNAG_0A03130"/>
<dbReference type="OrthoDB" id="541883at2759"/>
<dbReference type="HOGENOM" id="CLU_832050_0_0_1"/>
<keyword evidence="6" id="KW-1185">Reference proteome</keyword>
<evidence type="ECO:0000256" key="2">
    <source>
        <dbReference type="ARBA" id="ARBA00022679"/>
    </source>
</evidence>
<dbReference type="GeneID" id="34523636"/>
<keyword evidence="2" id="KW-0808">Transferase</keyword>
<dbReference type="Proteomes" id="UP000006310">
    <property type="component" value="Chromosome 1"/>
</dbReference>
<evidence type="ECO:0000256" key="1">
    <source>
        <dbReference type="ARBA" id="ARBA00013258"/>
    </source>
</evidence>
<organism evidence="5 6">
    <name type="scientific">Huiozyma naganishii (strain ATCC MYA-139 / BCRC 22969 / CBS 8797 / KCTC 17520 / NBRC 10181 / NCYC 3082 / Yp74L-3)</name>
    <name type="common">Yeast</name>
    <name type="synonym">Kazachstania naganishii</name>
    <dbReference type="NCBI Taxonomy" id="1071383"/>
    <lineage>
        <taxon>Eukaryota</taxon>
        <taxon>Fungi</taxon>
        <taxon>Dikarya</taxon>
        <taxon>Ascomycota</taxon>
        <taxon>Saccharomycotina</taxon>
        <taxon>Saccharomycetes</taxon>
        <taxon>Saccharomycetales</taxon>
        <taxon>Saccharomycetaceae</taxon>
        <taxon>Huiozyma</taxon>
    </lineage>
</organism>
<dbReference type="SUPFAM" id="SSF52151">
    <property type="entry name" value="FabD/lysophospholipase-like"/>
    <property type="match status" value="1"/>
</dbReference>
<dbReference type="eggNOG" id="KOG2926">
    <property type="taxonomic scope" value="Eukaryota"/>
</dbReference>
<evidence type="ECO:0000256" key="3">
    <source>
        <dbReference type="ARBA" id="ARBA00023315"/>
    </source>
</evidence>
<dbReference type="Gene3D" id="3.40.366.10">
    <property type="entry name" value="Malonyl-Coenzyme A Acyl Carrier Protein, domain 2"/>
    <property type="match status" value="1"/>
</dbReference>
<dbReference type="GO" id="GO:0005739">
    <property type="term" value="C:mitochondrion"/>
    <property type="evidence" value="ECO:0007669"/>
    <property type="project" value="EnsemblFungi"/>
</dbReference>
<dbReference type="InterPro" id="IPR001227">
    <property type="entry name" value="Ac_transferase_dom_sf"/>
</dbReference>
<comment type="catalytic activity">
    <reaction evidence="4">
        <text>holo-[ACP] + malonyl-CoA = malonyl-[ACP] + CoA</text>
        <dbReference type="Rhea" id="RHEA:41792"/>
        <dbReference type="Rhea" id="RHEA-COMP:9623"/>
        <dbReference type="Rhea" id="RHEA-COMP:9685"/>
        <dbReference type="ChEBI" id="CHEBI:57287"/>
        <dbReference type="ChEBI" id="CHEBI:57384"/>
        <dbReference type="ChEBI" id="CHEBI:64479"/>
        <dbReference type="ChEBI" id="CHEBI:78449"/>
        <dbReference type="EC" id="2.3.1.39"/>
    </reaction>
</comment>